<dbReference type="PATRIC" id="fig|1304281.5.peg.1287"/>
<dbReference type="Pfam" id="PF01841">
    <property type="entry name" value="Transglut_core"/>
    <property type="match status" value="1"/>
</dbReference>
<keyword evidence="5" id="KW-1185">Reference proteome</keyword>
<dbReference type="InterPro" id="IPR038765">
    <property type="entry name" value="Papain-like_cys_pep_sf"/>
</dbReference>
<name>A0A0J7J128_9FLAO</name>
<evidence type="ECO:0000256" key="1">
    <source>
        <dbReference type="SAM" id="SignalP"/>
    </source>
</evidence>
<comment type="caution">
    <text evidence="4">The sequence shown here is derived from an EMBL/GenBank/DDBJ whole genome shotgun (WGS) entry which is preliminary data.</text>
</comment>
<dbReference type="AlphaFoldDB" id="A0A0J7J128"/>
<sequence>MNKLSRLLLLLLPFAIFSQDLNVANIPENLKENAKAVIRENREDYVLKSIDNLTIKSSRSTTIMNEGGDDFAYVVIHYNPTTRVSDIKVEILDAQGKTIKSFSKRDFTDVSNGSDSPLYVDDRVLYLKPVSTKYPYTVKYSYETNTSNTVYISRFAPYNSFDIALQKSEMTLTNNSGINVRTKITETPLAILKTSQNGNTSTYSYENVPALKAEELAPTIDYLVPRIEFSPEKFTLEGKQGDLSDWNSFGKWYYHQLINPVSKITPEISAEISALNLQGSTADKVKTIYRYMQDKTRYVLISMGIGGWQPMPASEVSKKGYGDCKALTNYMRTLLNAAGIPSYYAVIYSDDSVRSFDRDFPKLSGNHVVLMVPTEEGEIWLENTSQKVAFNHLTYSSYNRNVLGVNENGIKIIDTPVYRPEQSKEKLTAKIILKEDGGFNSQANMEFTGGQYDQNLRLFSLKNDEVQEVMKNRHYHLKFSSLKIENLKNDKDYGAITYDLNMEVNGFSKKIGNDLFFQAVPFYEATMFSATEERKLPLEISFPFQDDYAIEFEIPAGYKLTEIPKSSELSSEFGSYSIHFDLKDNKLMVRRILTIKKGNYPKEKYKEYVAFRKKTAGNDNAKVLITKL</sequence>
<evidence type="ECO:0000313" key="5">
    <source>
        <dbReference type="Proteomes" id="UP000035900"/>
    </source>
</evidence>
<keyword evidence="1" id="KW-0732">Signal</keyword>
<dbReference type="EMBL" id="LFNG01000006">
    <property type="protein sequence ID" value="KMQ71764.1"/>
    <property type="molecule type" value="Genomic_DNA"/>
</dbReference>
<feature type="signal peptide" evidence="1">
    <location>
        <begin position="1"/>
        <end position="18"/>
    </location>
</feature>
<proteinExistence type="predicted"/>
<dbReference type="InterPro" id="IPR002931">
    <property type="entry name" value="Transglutaminase-like"/>
</dbReference>
<dbReference type="Gene3D" id="2.60.120.1130">
    <property type="match status" value="1"/>
</dbReference>
<dbReference type="Gene3D" id="2.60.40.3140">
    <property type="match status" value="1"/>
</dbReference>
<dbReference type="Pfam" id="PF12969">
    <property type="entry name" value="DUF3857"/>
    <property type="match status" value="1"/>
</dbReference>
<evidence type="ECO:0000259" key="3">
    <source>
        <dbReference type="Pfam" id="PF12969"/>
    </source>
</evidence>
<gene>
    <name evidence="4" type="ORF">ACM44_06005</name>
</gene>
<evidence type="ECO:0000313" key="4">
    <source>
        <dbReference type="EMBL" id="KMQ71764.1"/>
    </source>
</evidence>
<dbReference type="OrthoDB" id="8595007at2"/>
<dbReference type="InterPro" id="IPR024618">
    <property type="entry name" value="DUF3857"/>
</dbReference>
<organism evidence="4 5">
    <name type="scientific">Chryseobacterium koreense CCUG 49689</name>
    <dbReference type="NCBI Taxonomy" id="1304281"/>
    <lineage>
        <taxon>Bacteria</taxon>
        <taxon>Pseudomonadati</taxon>
        <taxon>Bacteroidota</taxon>
        <taxon>Flavobacteriia</taxon>
        <taxon>Flavobacteriales</taxon>
        <taxon>Weeksellaceae</taxon>
        <taxon>Chryseobacterium group</taxon>
        <taxon>Chryseobacterium</taxon>
    </lineage>
</organism>
<protein>
    <submittedName>
        <fullName evidence="4">GTPase</fullName>
    </submittedName>
</protein>
<dbReference type="Gene3D" id="3.10.620.30">
    <property type="match status" value="1"/>
</dbReference>
<reference evidence="4 5" key="1">
    <citation type="journal article" date="2004" name="Int. J. Syst. Evol. Microbiol.">
        <title>Kaistella koreensis gen. nov., sp. nov., a novel member of the Chryseobacterium-Bergeyella-Riemerella branch.</title>
        <authorList>
            <person name="Kim M.K."/>
            <person name="Im W.T."/>
            <person name="Shin Y.K."/>
            <person name="Lim J.H."/>
            <person name="Kim S.H."/>
            <person name="Lee B.C."/>
            <person name="Park M.Y."/>
            <person name="Lee K.Y."/>
            <person name="Lee S.T."/>
        </authorList>
    </citation>
    <scope>NUCLEOTIDE SEQUENCE [LARGE SCALE GENOMIC DNA]</scope>
    <source>
        <strain evidence="4 5">CCUG 49689</strain>
    </source>
</reference>
<feature type="domain" description="Transglutaminase-like" evidence="2">
    <location>
        <begin position="280"/>
        <end position="361"/>
    </location>
</feature>
<evidence type="ECO:0000259" key="2">
    <source>
        <dbReference type="Pfam" id="PF01841"/>
    </source>
</evidence>
<accession>A0A0J7J128</accession>
<dbReference type="Proteomes" id="UP000035900">
    <property type="component" value="Unassembled WGS sequence"/>
</dbReference>
<dbReference type="SUPFAM" id="SSF54001">
    <property type="entry name" value="Cysteine proteinases"/>
    <property type="match status" value="1"/>
</dbReference>
<feature type="chain" id="PRO_5005289571" evidence="1">
    <location>
        <begin position="19"/>
        <end position="628"/>
    </location>
</feature>
<feature type="domain" description="DUF3857" evidence="3">
    <location>
        <begin position="55"/>
        <end position="210"/>
    </location>
</feature>
<dbReference type="STRING" id="1304281.ACM44_06005"/>
<dbReference type="RefSeq" id="WP_048499110.1">
    <property type="nucleotide sequence ID" value="NZ_LFNG01000006.1"/>
</dbReference>